<keyword evidence="2" id="KW-0472">Membrane</keyword>
<evidence type="ECO:0000256" key="2">
    <source>
        <dbReference type="SAM" id="Phobius"/>
    </source>
</evidence>
<feature type="transmembrane region" description="Helical" evidence="2">
    <location>
        <begin position="66"/>
        <end position="85"/>
    </location>
</feature>
<sequence>MAHAVSTPGTPAGARTGPAGPGRTTPDVLGRKTHLLVKWGMPVATALVYGYWVASVRRHGGPITGTNLLFGFMSALAFVILYFVIRSVGRRLPPEPHAALWGAFAGSALGFIYSGSGVAMFTAILASLLLAGAVTGSLVYHYYTHRDAEEARAAHLAAAARTARPADTSRTARTA</sequence>
<keyword evidence="2" id="KW-0812">Transmembrane</keyword>
<feature type="transmembrane region" description="Helical" evidence="2">
    <location>
        <begin position="35"/>
        <end position="54"/>
    </location>
</feature>
<proteinExistence type="predicted"/>
<accession>A0ABW8BB73</accession>
<keyword evidence="4" id="KW-1185">Reference proteome</keyword>
<organism evidence="3 4">
    <name type="scientific">Streptomyces salinarius</name>
    <dbReference type="NCBI Taxonomy" id="2762598"/>
    <lineage>
        <taxon>Bacteria</taxon>
        <taxon>Bacillati</taxon>
        <taxon>Actinomycetota</taxon>
        <taxon>Actinomycetes</taxon>
        <taxon>Kitasatosporales</taxon>
        <taxon>Streptomycetaceae</taxon>
        <taxon>Streptomyces</taxon>
    </lineage>
</organism>
<evidence type="ECO:0008006" key="5">
    <source>
        <dbReference type="Google" id="ProtNLM"/>
    </source>
</evidence>
<reference evidence="3 4" key="1">
    <citation type="submission" date="2024-07" db="EMBL/GenBank/DDBJ databases">
        <title>Whole genome sequencing of Prodigiosin pigment-producing Streptomyces salinarius isolated from rhizosphere soil of Arachis hypogaea.</title>
        <authorList>
            <person name="Vidhya A."/>
            <person name="Ramya S."/>
        </authorList>
    </citation>
    <scope>NUCLEOTIDE SEQUENCE [LARGE SCALE GENOMIC DNA]</scope>
    <source>
        <strain evidence="3 4">VRMG2420</strain>
    </source>
</reference>
<dbReference type="Proteomes" id="UP001614264">
    <property type="component" value="Unassembled WGS sequence"/>
</dbReference>
<feature type="compositionally biased region" description="Low complexity" evidence="1">
    <location>
        <begin position="7"/>
        <end position="26"/>
    </location>
</feature>
<protein>
    <recommendedName>
        <fullName evidence="5">Integral membrane protein</fullName>
    </recommendedName>
</protein>
<feature type="transmembrane region" description="Helical" evidence="2">
    <location>
        <begin position="120"/>
        <end position="143"/>
    </location>
</feature>
<comment type="caution">
    <text evidence="3">The sequence shown here is derived from an EMBL/GenBank/DDBJ whole genome shotgun (WGS) entry which is preliminary data.</text>
</comment>
<keyword evidence="2" id="KW-1133">Transmembrane helix</keyword>
<evidence type="ECO:0000313" key="3">
    <source>
        <dbReference type="EMBL" id="MFI7871375.1"/>
    </source>
</evidence>
<evidence type="ECO:0000256" key="1">
    <source>
        <dbReference type="SAM" id="MobiDB-lite"/>
    </source>
</evidence>
<evidence type="ECO:0000313" key="4">
    <source>
        <dbReference type="Proteomes" id="UP001614264"/>
    </source>
</evidence>
<name>A0ABW8BB73_9ACTN</name>
<dbReference type="EMBL" id="JBITPR010000035">
    <property type="protein sequence ID" value="MFI7871375.1"/>
    <property type="molecule type" value="Genomic_DNA"/>
</dbReference>
<feature type="transmembrane region" description="Helical" evidence="2">
    <location>
        <begin position="97"/>
        <end position="114"/>
    </location>
</feature>
<gene>
    <name evidence="3" type="ORF">AB4829_12325</name>
</gene>
<dbReference type="RefSeq" id="WP_399592274.1">
    <property type="nucleotide sequence ID" value="NZ_JBITPR010000035.1"/>
</dbReference>
<feature type="region of interest" description="Disordered" evidence="1">
    <location>
        <begin position="1"/>
        <end position="27"/>
    </location>
</feature>